<keyword evidence="15" id="KW-0540">Nuclease</keyword>
<dbReference type="AlphaFoldDB" id="G4TCQ2"/>
<comment type="caution">
    <text evidence="15">The sequence shown here is derived from an EMBL/GenBank/DDBJ whole genome shotgun (WGS) entry which is preliminary data.</text>
</comment>
<dbReference type="InterPro" id="IPR004808">
    <property type="entry name" value="AP_endonuc_1"/>
</dbReference>
<protein>
    <recommendedName>
        <fullName evidence="2">DNA-(apurinic or apyrimidinic site) endonuclease 2</fullName>
    </recommendedName>
</protein>
<dbReference type="InParanoid" id="G4TCQ2"/>
<dbReference type="EMBL" id="CAFZ01000047">
    <property type="protein sequence ID" value="CCA69095.1"/>
    <property type="molecule type" value="Genomic_DNA"/>
</dbReference>
<dbReference type="GO" id="GO:0008081">
    <property type="term" value="F:phosphoric diester hydrolase activity"/>
    <property type="evidence" value="ECO:0007669"/>
    <property type="project" value="TreeGrafter"/>
</dbReference>
<dbReference type="GO" id="GO:0005634">
    <property type="term" value="C:nucleus"/>
    <property type="evidence" value="ECO:0007669"/>
    <property type="project" value="TreeGrafter"/>
</dbReference>
<evidence type="ECO:0000256" key="3">
    <source>
        <dbReference type="ARBA" id="ARBA00022723"/>
    </source>
</evidence>
<dbReference type="PROSITE" id="PS51435">
    <property type="entry name" value="AP_NUCLEASE_F1_4"/>
    <property type="match status" value="1"/>
</dbReference>
<feature type="domain" description="GRF-type" evidence="14">
    <location>
        <begin position="625"/>
        <end position="677"/>
    </location>
</feature>
<keyword evidence="16" id="KW-1185">Reference proteome</keyword>
<feature type="active site" description="Proton acceptor" evidence="9">
    <location>
        <position position="260"/>
    </location>
</feature>
<keyword evidence="15" id="KW-0255">Endonuclease</keyword>
<feature type="site" description="Interaction with DNA substrate" evidence="11">
    <location>
        <position position="260"/>
    </location>
</feature>
<feature type="binding site" evidence="10">
    <location>
        <position position="259"/>
    </location>
    <ligand>
        <name>Mg(2+)</name>
        <dbReference type="ChEBI" id="CHEBI:18420"/>
        <label>1</label>
    </ligand>
</feature>
<evidence type="ECO:0000256" key="13">
    <source>
        <dbReference type="SAM" id="MobiDB-lite"/>
    </source>
</evidence>
<dbReference type="PANTHER" id="PTHR22748">
    <property type="entry name" value="AP ENDONUCLEASE"/>
    <property type="match status" value="1"/>
</dbReference>
<feature type="active site" description="Proton donor/acceptor" evidence="9">
    <location>
        <position position="159"/>
    </location>
</feature>
<name>G4TCQ2_SERID</name>
<evidence type="ECO:0000256" key="7">
    <source>
        <dbReference type="ARBA" id="ARBA00022842"/>
    </source>
</evidence>
<feature type="compositionally biased region" description="Basic and acidic residues" evidence="13">
    <location>
        <begin position="551"/>
        <end position="562"/>
    </location>
</feature>
<feature type="compositionally biased region" description="Low complexity" evidence="13">
    <location>
        <begin position="532"/>
        <end position="546"/>
    </location>
</feature>
<feature type="compositionally biased region" description="Acidic residues" evidence="13">
    <location>
        <begin position="563"/>
        <end position="573"/>
    </location>
</feature>
<dbReference type="OrthoDB" id="391817at2759"/>
<evidence type="ECO:0000256" key="5">
    <source>
        <dbReference type="ARBA" id="ARBA00022801"/>
    </source>
</evidence>
<keyword evidence="8" id="KW-0539">Nucleus</keyword>
<keyword evidence="15" id="KW-0269">Exonuclease</keyword>
<keyword evidence="4 12" id="KW-0863">Zinc-finger</keyword>
<evidence type="ECO:0000256" key="6">
    <source>
        <dbReference type="ARBA" id="ARBA00022833"/>
    </source>
</evidence>
<feature type="region of interest" description="Disordered" evidence="13">
    <location>
        <begin position="587"/>
        <end position="608"/>
    </location>
</feature>
<feature type="active site" evidence="9">
    <location>
        <position position="119"/>
    </location>
</feature>
<feature type="region of interest" description="Disordered" evidence="13">
    <location>
        <begin position="334"/>
        <end position="366"/>
    </location>
</feature>
<feature type="region of interest" description="Disordered" evidence="13">
    <location>
        <begin position="437"/>
        <end position="574"/>
    </location>
</feature>
<comment type="cofactor">
    <cofactor evidence="10">
        <name>Mg(2+)</name>
        <dbReference type="ChEBI" id="CHEBI:18420"/>
    </cofactor>
    <cofactor evidence="10">
        <name>Mn(2+)</name>
        <dbReference type="ChEBI" id="CHEBI:29035"/>
    </cofactor>
    <text evidence="10">Probably binds two magnesium or manganese ions per subunit.</text>
</comment>
<feature type="binding site" evidence="10">
    <location>
        <position position="159"/>
    </location>
    <ligand>
        <name>Mg(2+)</name>
        <dbReference type="ChEBI" id="CHEBI:18420"/>
        <label>1</label>
    </ligand>
</feature>
<keyword evidence="6" id="KW-0862">Zinc</keyword>
<proteinExistence type="inferred from homology"/>
<dbReference type="Proteomes" id="UP000007148">
    <property type="component" value="Unassembled WGS sequence"/>
</dbReference>
<keyword evidence="10" id="KW-0464">Manganese</keyword>
<dbReference type="GO" id="GO:0006284">
    <property type="term" value="P:base-excision repair"/>
    <property type="evidence" value="ECO:0007669"/>
    <property type="project" value="TreeGrafter"/>
</dbReference>
<dbReference type="InterPro" id="IPR036691">
    <property type="entry name" value="Endo/exonu/phosph_ase_sf"/>
</dbReference>
<dbReference type="InterPro" id="IPR010666">
    <property type="entry name" value="Znf_GRF"/>
</dbReference>
<feature type="binding site" evidence="10">
    <location>
        <position position="161"/>
    </location>
    <ligand>
        <name>Mg(2+)</name>
        <dbReference type="ChEBI" id="CHEBI:18420"/>
        <label>1</label>
    </ligand>
</feature>
<reference evidence="15 16" key="1">
    <citation type="journal article" date="2011" name="PLoS Pathog.">
        <title>Endophytic Life Strategies Decoded by Genome and Transcriptome Analyses of the Mutualistic Root Symbiont Piriformospora indica.</title>
        <authorList>
            <person name="Zuccaro A."/>
            <person name="Lahrmann U."/>
            <person name="Guldener U."/>
            <person name="Langen G."/>
            <person name="Pfiffi S."/>
            <person name="Biedenkopf D."/>
            <person name="Wong P."/>
            <person name="Samans B."/>
            <person name="Grimm C."/>
            <person name="Basiewicz M."/>
            <person name="Murat C."/>
            <person name="Martin F."/>
            <person name="Kogel K.H."/>
        </authorList>
    </citation>
    <scope>NUCLEOTIDE SEQUENCE [LARGE SCALE GENOMIC DNA]</scope>
    <source>
        <strain evidence="15 16">DSM 11827</strain>
    </source>
</reference>
<feature type="binding site" evidence="10">
    <location>
        <position position="260"/>
    </location>
    <ligand>
        <name>Mg(2+)</name>
        <dbReference type="ChEBI" id="CHEBI:18420"/>
        <label>1</label>
    </ligand>
</feature>
<evidence type="ECO:0000256" key="9">
    <source>
        <dbReference type="PIRSR" id="PIRSR604808-1"/>
    </source>
</evidence>
<feature type="compositionally biased region" description="Low complexity" evidence="13">
    <location>
        <begin position="587"/>
        <end position="597"/>
    </location>
</feature>
<gene>
    <name evidence="15" type="ORF">PIIN_02995</name>
</gene>
<keyword evidence="3 10" id="KW-0479">Metal-binding</keyword>
<dbReference type="GO" id="GO:0008270">
    <property type="term" value="F:zinc ion binding"/>
    <property type="evidence" value="ECO:0007669"/>
    <property type="project" value="UniProtKB-KW"/>
</dbReference>
<feature type="compositionally biased region" description="Basic and acidic residues" evidence="13">
    <location>
        <begin position="511"/>
        <end position="528"/>
    </location>
</feature>
<evidence type="ECO:0000256" key="2">
    <source>
        <dbReference type="ARBA" id="ARBA00013541"/>
    </source>
</evidence>
<evidence type="ECO:0000259" key="14">
    <source>
        <dbReference type="PROSITE" id="PS51999"/>
    </source>
</evidence>
<dbReference type="SUPFAM" id="SSF56219">
    <property type="entry name" value="DNase I-like"/>
    <property type="match status" value="1"/>
</dbReference>
<dbReference type="GO" id="GO:0003906">
    <property type="term" value="F:DNA-(apurinic or apyrimidinic site) endonuclease activity"/>
    <property type="evidence" value="ECO:0007669"/>
    <property type="project" value="TreeGrafter"/>
</dbReference>
<dbReference type="PROSITE" id="PS51999">
    <property type="entry name" value="ZF_GRF"/>
    <property type="match status" value="1"/>
</dbReference>
<organism evidence="15 16">
    <name type="scientific">Serendipita indica (strain DSM 11827)</name>
    <name type="common">Root endophyte fungus</name>
    <name type="synonym">Piriformospora indica</name>
    <dbReference type="NCBI Taxonomy" id="1109443"/>
    <lineage>
        <taxon>Eukaryota</taxon>
        <taxon>Fungi</taxon>
        <taxon>Dikarya</taxon>
        <taxon>Basidiomycota</taxon>
        <taxon>Agaricomycotina</taxon>
        <taxon>Agaricomycetes</taxon>
        <taxon>Sebacinales</taxon>
        <taxon>Serendipitaceae</taxon>
        <taxon>Serendipita</taxon>
    </lineage>
</organism>
<dbReference type="HOGENOM" id="CLU_010374_2_1_1"/>
<dbReference type="eggNOG" id="KOG1294">
    <property type="taxonomic scope" value="Eukaryota"/>
</dbReference>
<evidence type="ECO:0000256" key="10">
    <source>
        <dbReference type="PIRSR" id="PIRSR604808-2"/>
    </source>
</evidence>
<evidence type="ECO:0000313" key="16">
    <source>
        <dbReference type="Proteomes" id="UP000007148"/>
    </source>
</evidence>
<dbReference type="Gene3D" id="3.60.10.10">
    <property type="entry name" value="Endonuclease/exonuclease/phosphatase"/>
    <property type="match status" value="1"/>
</dbReference>
<feature type="site" description="Important for catalytic activity" evidence="11">
    <location>
        <position position="234"/>
    </location>
</feature>
<keyword evidence="7 10" id="KW-0460">Magnesium</keyword>
<evidence type="ECO:0000313" key="15">
    <source>
        <dbReference type="EMBL" id="CCA69095.1"/>
    </source>
</evidence>
<evidence type="ECO:0000256" key="12">
    <source>
        <dbReference type="PROSITE-ProRule" id="PRU01343"/>
    </source>
</evidence>
<evidence type="ECO:0000256" key="1">
    <source>
        <dbReference type="ARBA" id="ARBA00007092"/>
    </source>
</evidence>
<dbReference type="GO" id="GO:0008311">
    <property type="term" value="F:double-stranded DNA 3'-5' DNA exonuclease activity"/>
    <property type="evidence" value="ECO:0007669"/>
    <property type="project" value="TreeGrafter"/>
</dbReference>
<feature type="compositionally biased region" description="Polar residues" evidence="13">
    <location>
        <begin position="468"/>
        <end position="477"/>
    </location>
</feature>
<dbReference type="PANTHER" id="PTHR22748:SF4">
    <property type="entry name" value="DNA-(APURINIC OR APYRIMIDINIC SITE) ENDONUCLEASE 2"/>
    <property type="match status" value="1"/>
</dbReference>
<feature type="compositionally biased region" description="Polar residues" evidence="13">
    <location>
        <begin position="485"/>
        <end position="503"/>
    </location>
</feature>
<dbReference type="InterPro" id="IPR005135">
    <property type="entry name" value="Endo/exonuclease/phosphatase"/>
</dbReference>
<feature type="compositionally biased region" description="Low complexity" evidence="13">
    <location>
        <begin position="334"/>
        <end position="345"/>
    </location>
</feature>
<keyword evidence="5" id="KW-0378">Hydrolase</keyword>
<dbReference type="STRING" id="1109443.G4TCQ2"/>
<evidence type="ECO:0000256" key="11">
    <source>
        <dbReference type="PIRSR" id="PIRSR604808-3"/>
    </source>
</evidence>
<feature type="site" description="Transition state stabilizer" evidence="11">
    <location>
        <position position="161"/>
    </location>
</feature>
<accession>G4TCQ2</accession>
<evidence type="ECO:0000256" key="4">
    <source>
        <dbReference type="ARBA" id="ARBA00022771"/>
    </source>
</evidence>
<sequence>MQNIELKTAKRALDASTAVPGKYDGYFSLASKAGYSGVAVYTNSHKVRALKAEEGLSGGVQPKPPLTPQERVSQTYPAVSRINLMANDDGSIPSSLLELDKEGRALVLDFGMFVLINVYCVADSADVRYHYKMNFYYLLQERVRILIEEEGREVIVLGDLNSTAAPIDHVEAGLPKYRDVFYEPLHRSWLRDWISPVGPLVDIVRERFPTREGMYTCWNTKINAREGNYGTRIDLILITPGLRQWVKEADIQPSIKGSDHCPVFIDLYDSITDENGRLHRLSDHLHDPSAPSTVSSIVGSNATVQPGVIPRICARQWDEFSAKQTLLSTYFSKPKGAAKKAPSSSQTGALNRAPSTAEALSVSSDSSHVAIDHTNAHNISNRGGADVVMSEQTTGALSETTAQRSNHKDNAQLYEEEMTQETHVSYSEARGILDATSAPEGESTMGGRASSPLSSAAGDTGERCVEDGSQSTSNDTSAPIIERSMSVSSSGRAMGASSNPETNRNAKKRKRLDDSGQMKRVKTDRDGQSKLSSFFQGKPSGSGSKSNPRKSKLETDRSKSIELVDDDDDEENDERFQRDLRLATMLSQSSSISSGHSPTATTTTGLGGSKDAWSNLLGPLQPPNCIVHNEPTKMLTVNKPGPNKGKTFFVCSRWVFSLHEVYLMAGGHGRVDYGTAKDEEELDRGEASGWVLMTGPTAIDLHCLALLIHPPADMP</sequence>
<dbReference type="FunCoup" id="G4TCQ2">
    <property type="interactions" value="619"/>
</dbReference>
<comment type="similarity">
    <text evidence="1">Belongs to the DNA repair enzymes AP/ExoA family.</text>
</comment>
<dbReference type="Pfam" id="PF03372">
    <property type="entry name" value="Exo_endo_phos"/>
    <property type="match status" value="1"/>
</dbReference>
<evidence type="ECO:0000256" key="8">
    <source>
        <dbReference type="ARBA" id="ARBA00023242"/>
    </source>
</evidence>
<feature type="binding site" evidence="10">
    <location>
        <position position="5"/>
    </location>
    <ligand>
        <name>Mg(2+)</name>
        <dbReference type="ChEBI" id="CHEBI:18420"/>
        <label>1</label>
    </ligand>
</feature>